<evidence type="ECO:0000313" key="1">
    <source>
        <dbReference type="EMBL" id="WBL35014.1"/>
    </source>
</evidence>
<dbReference type="Gene3D" id="2.30.110.10">
    <property type="entry name" value="Electron Transport, Fmn-binding Protein, Chain A"/>
    <property type="match status" value="1"/>
</dbReference>
<organism evidence="1 2">
    <name type="scientific">Tepidiforma flava</name>
    <dbReference type="NCBI Taxonomy" id="3004094"/>
    <lineage>
        <taxon>Bacteria</taxon>
        <taxon>Bacillati</taxon>
        <taxon>Chloroflexota</taxon>
        <taxon>Tepidiformia</taxon>
        <taxon>Tepidiformales</taxon>
        <taxon>Tepidiformaceae</taxon>
        <taxon>Tepidiforma</taxon>
    </lineage>
</organism>
<dbReference type="EMBL" id="CP115149">
    <property type="protein sequence ID" value="WBL35014.1"/>
    <property type="molecule type" value="Genomic_DNA"/>
</dbReference>
<keyword evidence="2" id="KW-1185">Reference proteome</keyword>
<dbReference type="InterPro" id="IPR012349">
    <property type="entry name" value="Split_barrel_FMN-bd"/>
</dbReference>
<proteinExistence type="predicted"/>
<evidence type="ECO:0000313" key="2">
    <source>
        <dbReference type="Proteomes" id="UP001212803"/>
    </source>
</evidence>
<sequence length="75" mass="8207">MRFSKLELFVVSHPPLPSLPGSPKELEGVEKALLAELSYGVHVIGSRAADGTLNAMLADWVMQVSFRPRLLAVFD</sequence>
<accession>A0ABY7M4I6</accession>
<gene>
    <name evidence="1" type="ORF">O0235_09460</name>
</gene>
<dbReference type="RefSeq" id="WP_270055542.1">
    <property type="nucleotide sequence ID" value="NZ_CP115149.1"/>
</dbReference>
<dbReference type="Proteomes" id="UP001212803">
    <property type="component" value="Chromosome"/>
</dbReference>
<protein>
    <submittedName>
        <fullName evidence="1">Uncharacterized protein</fullName>
    </submittedName>
</protein>
<dbReference type="SUPFAM" id="SSF50475">
    <property type="entry name" value="FMN-binding split barrel"/>
    <property type="match status" value="1"/>
</dbReference>
<reference evidence="1 2" key="1">
    <citation type="journal article" date="2023" name="ISME J.">
        <title>Thermophilic Dehalococcoidia with unusual traits shed light on an unexpected past.</title>
        <authorList>
            <person name="Palmer M."/>
            <person name="Covington J.K."/>
            <person name="Zhou E.M."/>
            <person name="Thomas S.C."/>
            <person name="Habib N."/>
            <person name="Seymour C.O."/>
            <person name="Lai D."/>
            <person name="Johnston J."/>
            <person name="Hashimi A."/>
            <person name="Jiao J.Y."/>
            <person name="Muok A.R."/>
            <person name="Liu L."/>
            <person name="Xian W.D."/>
            <person name="Zhi X.Y."/>
            <person name="Li M.M."/>
            <person name="Silva L.P."/>
            <person name="Bowen B.P."/>
            <person name="Louie K."/>
            <person name="Briegel A."/>
            <person name="Pett-Ridge J."/>
            <person name="Weber P.K."/>
            <person name="Tocheva E.I."/>
            <person name="Woyke T."/>
            <person name="Northen T.R."/>
            <person name="Mayali X."/>
            <person name="Li W.J."/>
            <person name="Hedlund B.P."/>
        </authorList>
    </citation>
    <scope>NUCLEOTIDE SEQUENCE [LARGE SCALE GENOMIC DNA]</scope>
    <source>
        <strain evidence="1 2">YIM 72310</strain>
    </source>
</reference>
<name>A0ABY7M4I6_9CHLR</name>